<keyword evidence="3" id="KW-0804">Transcription</keyword>
<dbReference type="PROSITE" id="PS01117">
    <property type="entry name" value="HTH_MARR_1"/>
    <property type="match status" value="1"/>
</dbReference>
<dbReference type="SMART" id="SM00347">
    <property type="entry name" value="HTH_MARR"/>
    <property type="match status" value="1"/>
</dbReference>
<evidence type="ECO:0000256" key="1">
    <source>
        <dbReference type="ARBA" id="ARBA00023015"/>
    </source>
</evidence>
<dbReference type="Gene3D" id="1.10.10.10">
    <property type="entry name" value="Winged helix-like DNA-binding domain superfamily/Winged helix DNA-binding domain"/>
    <property type="match status" value="1"/>
</dbReference>
<evidence type="ECO:0000313" key="5">
    <source>
        <dbReference type="EMBL" id="NEZ66375.1"/>
    </source>
</evidence>
<dbReference type="InterPro" id="IPR000835">
    <property type="entry name" value="HTH_MarR-typ"/>
</dbReference>
<proteinExistence type="predicted"/>
<organism evidence="5 6">
    <name type="scientific">Adonisia turfae CCMR0082</name>
    <dbReference type="NCBI Taxonomy" id="2304604"/>
    <lineage>
        <taxon>Bacteria</taxon>
        <taxon>Bacillati</taxon>
        <taxon>Cyanobacteriota</taxon>
        <taxon>Adonisia</taxon>
        <taxon>Adonisia turfae</taxon>
    </lineage>
</organism>
<keyword evidence="2" id="KW-0238">DNA-binding</keyword>
<keyword evidence="1" id="KW-0805">Transcription regulation</keyword>
<dbReference type="PANTHER" id="PTHR42756">
    <property type="entry name" value="TRANSCRIPTIONAL REGULATOR, MARR"/>
    <property type="match status" value="1"/>
</dbReference>
<dbReference type="RefSeq" id="WP_163668465.1">
    <property type="nucleotide sequence ID" value="NZ_QZCE01000002.1"/>
</dbReference>
<dbReference type="SUPFAM" id="SSF46785">
    <property type="entry name" value="Winged helix' DNA-binding domain"/>
    <property type="match status" value="1"/>
</dbReference>
<accession>A0A6M0SD10</accession>
<dbReference type="PROSITE" id="PS50995">
    <property type="entry name" value="HTH_MARR_2"/>
    <property type="match status" value="1"/>
</dbReference>
<comment type="caution">
    <text evidence="5">The sequence shown here is derived from an EMBL/GenBank/DDBJ whole genome shotgun (WGS) entry which is preliminary data.</text>
</comment>
<dbReference type="InterPro" id="IPR023187">
    <property type="entry name" value="Tscrpt_reg_MarR-type_CS"/>
</dbReference>
<dbReference type="GO" id="GO:0003677">
    <property type="term" value="F:DNA binding"/>
    <property type="evidence" value="ECO:0007669"/>
    <property type="project" value="UniProtKB-KW"/>
</dbReference>
<name>A0A6M0SD10_9CYAN</name>
<feature type="domain" description="HTH marR-type" evidence="4">
    <location>
        <begin position="12"/>
        <end position="147"/>
    </location>
</feature>
<dbReference type="InterPro" id="IPR036388">
    <property type="entry name" value="WH-like_DNA-bd_sf"/>
</dbReference>
<evidence type="ECO:0000313" key="6">
    <source>
        <dbReference type="Proteomes" id="UP000473574"/>
    </source>
</evidence>
<dbReference type="GO" id="GO:0003700">
    <property type="term" value="F:DNA-binding transcription factor activity"/>
    <property type="evidence" value="ECO:0007669"/>
    <property type="project" value="InterPro"/>
</dbReference>
<gene>
    <name evidence="5" type="ORF">D0962_27060</name>
</gene>
<dbReference type="Proteomes" id="UP000473574">
    <property type="component" value="Unassembled WGS sequence"/>
</dbReference>
<dbReference type="Pfam" id="PF01047">
    <property type="entry name" value="MarR"/>
    <property type="match status" value="1"/>
</dbReference>
<protein>
    <submittedName>
        <fullName evidence="5">MarR family transcriptional regulator</fullName>
    </submittedName>
</protein>
<reference evidence="5 6" key="1">
    <citation type="journal article" date="2020" name="Microb. Ecol.">
        <title>Ecogenomics of the Marine Benthic Filamentous Cyanobacterium Adonisia.</title>
        <authorList>
            <person name="Walter J.M."/>
            <person name="Coutinho F.H."/>
            <person name="Leomil L."/>
            <person name="Hargreaves P.I."/>
            <person name="Campeao M.E."/>
            <person name="Vieira V.V."/>
            <person name="Silva B.S."/>
            <person name="Fistarol G.O."/>
            <person name="Salomon P.S."/>
            <person name="Sawabe T."/>
            <person name="Mino S."/>
            <person name="Hosokawa M."/>
            <person name="Miyashita H."/>
            <person name="Maruyama F."/>
            <person name="van Verk M.C."/>
            <person name="Dutilh B.E."/>
            <person name="Thompson C.C."/>
            <person name="Thompson F.L."/>
        </authorList>
    </citation>
    <scope>NUCLEOTIDE SEQUENCE [LARGE SCALE GENOMIC DNA]</scope>
    <source>
        <strain evidence="5 6">CCMR0082</strain>
    </source>
</reference>
<dbReference type="EMBL" id="QZCE01000002">
    <property type="protein sequence ID" value="NEZ66375.1"/>
    <property type="molecule type" value="Genomic_DNA"/>
</dbReference>
<evidence type="ECO:0000256" key="3">
    <source>
        <dbReference type="ARBA" id="ARBA00023163"/>
    </source>
</evidence>
<evidence type="ECO:0000259" key="4">
    <source>
        <dbReference type="PROSITE" id="PS50995"/>
    </source>
</evidence>
<evidence type="ECO:0000256" key="2">
    <source>
        <dbReference type="ARBA" id="ARBA00023125"/>
    </source>
</evidence>
<sequence>MPTPYSPQVAAKEPFLGTIRELVRAYQAFANYSEGFVRKHNLTPSQFDVIATLGHAQGMSMGAIGEKTLITKGTLTGVVDRLIKKGLVTRKTPPENRRSVIVQLTPDGKALFDQVFPAHIADMKQHFVSFNPSELELLKVLLNRLRQTF</sequence>
<dbReference type="PRINTS" id="PR00598">
    <property type="entry name" value="HTHMARR"/>
</dbReference>
<dbReference type="InterPro" id="IPR036390">
    <property type="entry name" value="WH_DNA-bd_sf"/>
</dbReference>
<dbReference type="AlphaFoldDB" id="A0A6M0SD10"/>
<dbReference type="PANTHER" id="PTHR42756:SF1">
    <property type="entry name" value="TRANSCRIPTIONAL REPRESSOR OF EMRAB OPERON"/>
    <property type="match status" value="1"/>
</dbReference>